<evidence type="ECO:0000313" key="2">
    <source>
        <dbReference type="EMBL" id="PSK87172.1"/>
    </source>
</evidence>
<gene>
    <name evidence="2" type="ORF">CLV79_103221</name>
    <name evidence="3" type="ORF">LOS8367_00178</name>
</gene>
<evidence type="ECO:0000313" key="3">
    <source>
        <dbReference type="EMBL" id="SLN15134.1"/>
    </source>
</evidence>
<dbReference type="InterPro" id="IPR044650">
    <property type="entry name" value="SRFR1-like"/>
</dbReference>
<dbReference type="EMBL" id="FWFY01000001">
    <property type="protein sequence ID" value="SLN15134.1"/>
    <property type="molecule type" value="Genomic_DNA"/>
</dbReference>
<proteinExistence type="predicted"/>
<evidence type="ECO:0000313" key="5">
    <source>
        <dbReference type="Proteomes" id="UP000240624"/>
    </source>
</evidence>
<dbReference type="InterPro" id="IPR011990">
    <property type="entry name" value="TPR-like_helical_dom_sf"/>
</dbReference>
<protein>
    <submittedName>
        <fullName evidence="3">Tetratricopeptide repeat protein</fullName>
    </submittedName>
</protein>
<evidence type="ECO:0000313" key="4">
    <source>
        <dbReference type="Proteomes" id="UP000193495"/>
    </source>
</evidence>
<keyword evidence="5" id="KW-1185">Reference proteome</keyword>
<evidence type="ECO:0000256" key="1">
    <source>
        <dbReference type="SAM" id="SignalP"/>
    </source>
</evidence>
<dbReference type="Proteomes" id="UP000240624">
    <property type="component" value="Unassembled WGS sequence"/>
</dbReference>
<accession>A0A1X6YAI5</accession>
<reference evidence="2 5" key="2">
    <citation type="submission" date="2018-03" db="EMBL/GenBank/DDBJ databases">
        <title>Genomic Encyclopedia of Archaeal and Bacterial Type Strains, Phase II (KMG-II): from individual species to whole genera.</title>
        <authorList>
            <person name="Goeker M."/>
        </authorList>
    </citation>
    <scope>NUCLEOTIDE SEQUENCE [LARGE SCALE GENOMIC DNA]</scope>
    <source>
        <strain evidence="2 5">DSM 29956</strain>
    </source>
</reference>
<sequence length="187" mass="20134">MGASILPFKPVLAALAISVAAVLPVQAQEADRVARLFEDLRTADPEQTSEIASGIREAWSRSGSATVDLLLDRGREALGNGDGRTAIEHLTAVIDHAPDFAEAYALRANAYYLAGLTGPAIEDLRATLALEPRHFGALQGFAVLLEEMGRPEDAREIWDRVLALMPHDPQANEAAQRLDIMLGGRTL</sequence>
<dbReference type="Proteomes" id="UP000193495">
    <property type="component" value="Unassembled WGS sequence"/>
</dbReference>
<feature type="chain" id="PRO_5044568084" evidence="1">
    <location>
        <begin position="28"/>
        <end position="187"/>
    </location>
</feature>
<dbReference type="GO" id="GO:0045892">
    <property type="term" value="P:negative regulation of DNA-templated transcription"/>
    <property type="evidence" value="ECO:0007669"/>
    <property type="project" value="InterPro"/>
</dbReference>
<keyword evidence="1" id="KW-0732">Signal</keyword>
<dbReference type="InterPro" id="IPR019734">
    <property type="entry name" value="TPR_rpt"/>
</dbReference>
<dbReference type="EMBL" id="PYGB01000003">
    <property type="protein sequence ID" value="PSK87172.1"/>
    <property type="molecule type" value="Genomic_DNA"/>
</dbReference>
<feature type="signal peptide" evidence="1">
    <location>
        <begin position="1"/>
        <end position="27"/>
    </location>
</feature>
<dbReference type="PANTHER" id="PTHR44749:SF1">
    <property type="entry name" value="TETRATRICOPEPTIDE-LIKE HELICAL DOMAIN-CONTAINING PROTEIN"/>
    <property type="match status" value="1"/>
</dbReference>
<name>A0A1X6YAI5_9RHOB</name>
<dbReference type="Gene3D" id="1.25.40.10">
    <property type="entry name" value="Tetratricopeptide repeat domain"/>
    <property type="match status" value="1"/>
</dbReference>
<dbReference type="SMART" id="SM00028">
    <property type="entry name" value="TPR"/>
    <property type="match status" value="3"/>
</dbReference>
<dbReference type="PANTHER" id="PTHR44749">
    <property type="entry name" value="SUPPRESSOR OF RPS4-RLD 1"/>
    <property type="match status" value="1"/>
</dbReference>
<dbReference type="Pfam" id="PF14559">
    <property type="entry name" value="TPR_19"/>
    <property type="match status" value="1"/>
</dbReference>
<dbReference type="AlphaFoldDB" id="A0A1X6YAI5"/>
<organism evidence="3 4">
    <name type="scientific">Limimaricola soesokkakensis</name>
    <dbReference type="NCBI Taxonomy" id="1343159"/>
    <lineage>
        <taxon>Bacteria</taxon>
        <taxon>Pseudomonadati</taxon>
        <taxon>Pseudomonadota</taxon>
        <taxon>Alphaproteobacteria</taxon>
        <taxon>Rhodobacterales</taxon>
        <taxon>Paracoccaceae</taxon>
        <taxon>Limimaricola</taxon>
    </lineage>
</organism>
<reference evidence="3 4" key="1">
    <citation type="submission" date="2017-03" db="EMBL/GenBank/DDBJ databases">
        <authorList>
            <person name="Afonso C.L."/>
            <person name="Miller P.J."/>
            <person name="Scott M.A."/>
            <person name="Spackman E."/>
            <person name="Goraichik I."/>
            <person name="Dimitrov K.M."/>
            <person name="Suarez D.L."/>
            <person name="Swayne D.E."/>
        </authorList>
    </citation>
    <scope>NUCLEOTIDE SEQUENCE [LARGE SCALE GENOMIC DNA]</scope>
    <source>
        <strain evidence="3 4">CECT 8367</strain>
    </source>
</reference>
<dbReference type="SUPFAM" id="SSF48452">
    <property type="entry name" value="TPR-like"/>
    <property type="match status" value="1"/>
</dbReference>